<dbReference type="EMBL" id="CAIIXF020000005">
    <property type="protein sequence ID" value="CAH1783107.1"/>
    <property type="molecule type" value="Genomic_DNA"/>
</dbReference>
<evidence type="ECO:0008006" key="4">
    <source>
        <dbReference type="Google" id="ProtNLM"/>
    </source>
</evidence>
<dbReference type="Proteomes" id="UP000749559">
    <property type="component" value="Unassembled WGS sequence"/>
</dbReference>
<evidence type="ECO:0000313" key="2">
    <source>
        <dbReference type="EMBL" id="CAH1783107.1"/>
    </source>
</evidence>
<protein>
    <recommendedName>
        <fullName evidence="4">IGFBP N-terminal domain-containing protein</fullName>
    </recommendedName>
</protein>
<evidence type="ECO:0000313" key="3">
    <source>
        <dbReference type="Proteomes" id="UP000749559"/>
    </source>
</evidence>
<gene>
    <name evidence="2" type="ORF">OFUS_LOCUS9475</name>
</gene>
<reference evidence="2" key="1">
    <citation type="submission" date="2022-03" db="EMBL/GenBank/DDBJ databases">
        <authorList>
            <person name="Martin C."/>
        </authorList>
    </citation>
    <scope>NUCLEOTIDE SEQUENCE</scope>
</reference>
<organism evidence="2 3">
    <name type="scientific">Owenia fusiformis</name>
    <name type="common">Polychaete worm</name>
    <dbReference type="NCBI Taxonomy" id="6347"/>
    <lineage>
        <taxon>Eukaryota</taxon>
        <taxon>Metazoa</taxon>
        <taxon>Spiralia</taxon>
        <taxon>Lophotrochozoa</taxon>
        <taxon>Annelida</taxon>
        <taxon>Polychaeta</taxon>
        <taxon>Sedentaria</taxon>
        <taxon>Canalipalpata</taxon>
        <taxon>Sabellida</taxon>
        <taxon>Oweniida</taxon>
        <taxon>Oweniidae</taxon>
        <taxon>Owenia</taxon>
    </lineage>
</organism>
<feature type="non-terminal residue" evidence="2">
    <location>
        <position position="151"/>
    </location>
</feature>
<name>A0A8S4NQF6_OWEFU</name>
<proteinExistence type="predicted"/>
<keyword evidence="3" id="KW-1185">Reference proteome</keyword>
<feature type="signal peptide" evidence="1">
    <location>
        <begin position="1"/>
        <end position="33"/>
    </location>
</feature>
<comment type="caution">
    <text evidence="2">The sequence shown here is derived from an EMBL/GenBank/DDBJ whole genome shotgun (WGS) entry which is preliminary data.</text>
</comment>
<sequence>ISSHKCKMKTQSKCVQFISLILIVLLELSVSDAYSCTQCKVEECPPVVLSADCQLVPGVLCDTCCKHCARKHGSECSSQTVKCEHPLDCVNEKGRIINDIRWFMWGFKGTCKDLRRERKQVDEYGRTWVASMVDENALKTAPSFPEYHYPE</sequence>
<keyword evidence="1" id="KW-0732">Signal</keyword>
<dbReference type="InterPro" id="IPR009030">
    <property type="entry name" value="Growth_fac_rcpt_cys_sf"/>
</dbReference>
<feature type="chain" id="PRO_5035832034" description="IGFBP N-terminal domain-containing protein" evidence="1">
    <location>
        <begin position="34"/>
        <end position="151"/>
    </location>
</feature>
<accession>A0A8S4NQF6</accession>
<evidence type="ECO:0000256" key="1">
    <source>
        <dbReference type="SAM" id="SignalP"/>
    </source>
</evidence>
<dbReference type="AlphaFoldDB" id="A0A8S4NQF6"/>
<dbReference type="SUPFAM" id="SSF57184">
    <property type="entry name" value="Growth factor receptor domain"/>
    <property type="match status" value="1"/>
</dbReference>